<evidence type="ECO:0000256" key="5">
    <source>
        <dbReference type="ARBA" id="ARBA00047033"/>
    </source>
</evidence>
<evidence type="ECO:0000256" key="2">
    <source>
        <dbReference type="ARBA" id="ARBA00007857"/>
    </source>
</evidence>
<feature type="compositionally biased region" description="Basic and acidic residues" evidence="6">
    <location>
        <begin position="1415"/>
        <end position="1433"/>
    </location>
</feature>
<reference evidence="10" key="1">
    <citation type="journal article" date="2017" name="Parasit. Vectors">
        <title>Sialotranscriptomics of Rhipicephalus zambeziensis reveals intricate expression profiles of secretory proteins and suggests tight temporal transcriptional regulation during blood-feeding.</title>
        <authorList>
            <person name="de Castro M.H."/>
            <person name="de Klerk D."/>
            <person name="Pienaar R."/>
            <person name="Rees D.J.G."/>
            <person name="Mans B.J."/>
        </authorList>
    </citation>
    <scope>NUCLEOTIDE SEQUENCE</scope>
    <source>
        <tissue evidence="10">Salivary glands</tissue>
    </source>
</reference>
<dbReference type="InterPro" id="IPR032302">
    <property type="entry name" value="THOC2_N"/>
</dbReference>
<feature type="region of interest" description="Disordered" evidence="6">
    <location>
        <begin position="1192"/>
        <end position="1511"/>
    </location>
</feature>
<proteinExistence type="inferred from homology"/>
<feature type="domain" description="THO complex subunit 2 N-terminal" evidence="9">
    <location>
        <begin position="9"/>
        <end position="398"/>
    </location>
</feature>
<feature type="domain" description="THO complex subunitTHOC2 N-terminal" evidence="8">
    <location>
        <begin position="559"/>
        <end position="634"/>
    </location>
</feature>
<feature type="compositionally biased region" description="Low complexity" evidence="6">
    <location>
        <begin position="1337"/>
        <end position="1361"/>
    </location>
</feature>
<feature type="domain" description="THO complex subunitTHOC2 C-terminal" evidence="7">
    <location>
        <begin position="867"/>
        <end position="1176"/>
    </location>
</feature>
<feature type="compositionally biased region" description="Polar residues" evidence="6">
    <location>
        <begin position="912"/>
        <end position="924"/>
    </location>
</feature>
<name>A0A224Z0U2_9ACAR</name>
<evidence type="ECO:0000313" key="10">
    <source>
        <dbReference type="EMBL" id="MAA23486.1"/>
    </source>
</evidence>
<protein>
    <recommendedName>
        <fullName evidence="3">THO complex subunit 2</fullName>
    </recommendedName>
</protein>
<organism evidence="10">
    <name type="scientific">Rhipicephalus zambeziensis</name>
    <dbReference type="NCBI Taxonomy" id="60191"/>
    <lineage>
        <taxon>Eukaryota</taxon>
        <taxon>Metazoa</taxon>
        <taxon>Ecdysozoa</taxon>
        <taxon>Arthropoda</taxon>
        <taxon>Chelicerata</taxon>
        <taxon>Arachnida</taxon>
        <taxon>Acari</taxon>
        <taxon>Parasitiformes</taxon>
        <taxon>Ixodida</taxon>
        <taxon>Ixodoidea</taxon>
        <taxon>Ixodidae</taxon>
        <taxon>Rhipicephalinae</taxon>
        <taxon>Rhipicephalus</taxon>
        <taxon>Rhipicephalus</taxon>
    </lineage>
</organism>
<dbReference type="GO" id="GO:0003729">
    <property type="term" value="F:mRNA binding"/>
    <property type="evidence" value="ECO:0007669"/>
    <property type="project" value="TreeGrafter"/>
</dbReference>
<feature type="compositionally biased region" description="Basic and acidic residues" evidence="6">
    <location>
        <begin position="1278"/>
        <end position="1330"/>
    </location>
</feature>
<feature type="compositionally biased region" description="Basic and acidic residues" evidence="6">
    <location>
        <begin position="1441"/>
        <end position="1457"/>
    </location>
</feature>
<evidence type="ECO:0000256" key="1">
    <source>
        <dbReference type="ARBA" id="ARBA00004123"/>
    </source>
</evidence>
<feature type="compositionally biased region" description="Polar residues" evidence="6">
    <location>
        <begin position="1240"/>
        <end position="1262"/>
    </location>
</feature>
<dbReference type="Pfam" id="PF11262">
    <property type="entry name" value="Tho2"/>
    <property type="match status" value="1"/>
</dbReference>
<evidence type="ECO:0000256" key="4">
    <source>
        <dbReference type="ARBA" id="ARBA00023242"/>
    </source>
</evidence>
<feature type="compositionally biased region" description="Basic and acidic residues" evidence="6">
    <location>
        <begin position="1477"/>
        <end position="1491"/>
    </location>
</feature>
<evidence type="ECO:0000259" key="7">
    <source>
        <dbReference type="Pfam" id="PF11262"/>
    </source>
</evidence>
<dbReference type="Pfam" id="PF16134">
    <property type="entry name" value="THOC2_N"/>
    <property type="match status" value="2"/>
</dbReference>
<evidence type="ECO:0000256" key="3">
    <source>
        <dbReference type="ARBA" id="ARBA00019596"/>
    </source>
</evidence>
<comment type="subcellular location">
    <subcellularLocation>
        <location evidence="1">Nucleus</location>
    </subcellularLocation>
</comment>
<dbReference type="PANTHER" id="PTHR21597:SF0">
    <property type="entry name" value="THO COMPLEX SUBUNIT 2"/>
    <property type="match status" value="1"/>
</dbReference>
<evidence type="ECO:0000256" key="6">
    <source>
        <dbReference type="SAM" id="MobiDB-lite"/>
    </source>
</evidence>
<comment type="similarity">
    <text evidence="2">Belongs to the THOC2 family.</text>
</comment>
<feature type="domain" description="THO complex subunit 2 N-terminal" evidence="9">
    <location>
        <begin position="418"/>
        <end position="557"/>
    </location>
</feature>
<keyword evidence="4" id="KW-0539">Nucleus</keyword>
<dbReference type="InterPro" id="IPR040007">
    <property type="entry name" value="Tho2"/>
</dbReference>
<dbReference type="InterPro" id="IPR021726">
    <property type="entry name" value="THO_THOC2_N"/>
</dbReference>
<evidence type="ECO:0000259" key="8">
    <source>
        <dbReference type="Pfam" id="PF11732"/>
    </source>
</evidence>
<dbReference type="PANTHER" id="PTHR21597">
    <property type="entry name" value="THO2 PROTEIN"/>
    <property type="match status" value="1"/>
</dbReference>
<dbReference type="EMBL" id="GFPF01012340">
    <property type="protein sequence ID" value="MAA23486.1"/>
    <property type="molecule type" value="Transcribed_RNA"/>
</dbReference>
<dbReference type="GO" id="GO:0000445">
    <property type="term" value="C:THO complex part of transcription export complex"/>
    <property type="evidence" value="ECO:0007669"/>
    <property type="project" value="TreeGrafter"/>
</dbReference>
<feature type="compositionally biased region" description="Basic and acidic residues" evidence="6">
    <location>
        <begin position="1374"/>
        <end position="1405"/>
    </location>
</feature>
<feature type="region of interest" description="Disordered" evidence="6">
    <location>
        <begin position="898"/>
        <end position="934"/>
    </location>
</feature>
<accession>A0A224Z0U2</accession>
<sequence length="1511" mass="170414">MASRVVSVDVCKSWERSGKLEFIKLCRSAAANMQTSRLPADRGGKDLQLLLHDLCWHVVEDRLKVDQALAALAEVTALHPEISSMLVDLVFLLDLETLSTENRDQRDRFHWLLAGCAKVVPDALLKERIEIESLGDAGIVRNSRTTATKFVKIKTRLFYKQNKYNLFREESEGYAKLATELSQEITTKISPDYMIEVMRSLIGCFNLDPNRVLDVVLEAFECRIHLEDFFVPLLTKFLCNPATISQVLGFKFTFYQGDAGEPTPLSLYRLAAVLIRNEVIALDDLYSLLLPDDAALAKQQKKEENAALQYAKRSAMVIMSSEKKEEEKKDEDKDDDLTLEENQKLGLCEALLEVGDWLNAQRLMQRLPEHYAVSQPHIARRLCLLVHTLVEPLYSKHSGLPEGFRRPYNPPSGGLRPLPLVETFGEFRTLVLPMLMALGPLMHIDPVLIVKIVRLGRAFLHQKGSATADLRFDLLTLLGETLLPSLSLLECNCCVADEIWSLVKLYPYQQRYLLYHHWKNNAYKSHPLLIRVKADSLKKIKYIMKRLSKENVKPSGRQIGKLSHSNPCFLFDYILSQIQTWDNLIVPVVDSLKYLTMLSYDVLAYCVIEALSSPEKDRMKHDGTSISMWLQSLASFCGAVFKKYSIDLTGLLQLVANQLKAERSLDLLVLKEIVQKMTGIESTEQATQDQLEAMCGGELLKAEGGYFHQLRNTKKSSQRLKDSLLEQDLALPLCLLMAQQKNCILYREQEASHLKLVGKLYDQCQDTLVQFCSFLSSSLSTEEYAGRLPSVDQLLSKFHVQADVAFFLARPMFGHQITLKFDEAKRKDKSFKTLAAAQKLQRYVDAVDQVMSQVVENVRPLHPAKTWEDLSPQFYVTFWSLSMYDLYVPTSSYQREMQKLRDASNSEETKDMSNPAQRRPSQAPSKRKKEKDRCDALADKLAEEERKQQEHCTRVLARLRSEKDAWFQSRSSKNETITQFLQLCVFPRCTFTALDALYCAKFVHLIHILKTPNFSTLICYDKIFCDITYTVTACTENEANRYGRFLCSMLETVMRWHSDKSIFDKECANFPGFMTKFRGASQSSDIATDHVDYENYRHVCHKWHFKITKALVICLESGDYVQIRNSLIVLTKVLPHFPVMTNLGQALERRIEKIRQEEKDKRPDLFVLATGYAGQLKNKKPDLIPEHEFHVKDNKEGRVAGSSQVKAADAVSQLRTAASMSSGGGGDAQRERKAEVLTRASPQPGTGASKSANVNAMGSGVNSSSSSTSSSKTSSSTARRESSRSTNKESSIDSHDKVAGTSAERKSASLQHDDPRLSKDDHWLEASEEHKRRRLDTVGNSVTSSGSTSGKVGGSPRASTGSRGGGSSQQSPKVADDLKVASGGEDLRSSEKWAHPKDLHDGDKAKVKKGSRKRDHSEESAPEGKRKKDEDGPSAKSSSKRNGEDVKEKDRYRRVRDAQSFPGMPHDQPLSSLQEEVSPKIRGERRADRDDKKHHRSSSSSSASAKKRSSF</sequence>
<feature type="compositionally biased region" description="Basic and acidic residues" evidence="6">
    <location>
        <begin position="898"/>
        <end position="911"/>
    </location>
</feature>
<dbReference type="Pfam" id="PF11732">
    <property type="entry name" value="Thoc2"/>
    <property type="match status" value="1"/>
</dbReference>
<comment type="subunit">
    <text evidence="5">Component of the THO subcomplex, which is composed of THOC1, THOC2, THOC3, THOC5, THOC6 and THOC7. The THO subcomplex interacts with DDX39B to form the THO-DDX39B complex which multimerizes into a 28-subunit tetrameric assembly. Component of the transcription/export (TREX) complex at least composed of ALYREF/THOC4, DDX39B, SARNP/CIP29, CHTOP and the THO subcomplex; in the complex interacts with THOC1, THOC3, THOC5, THOC7 and DDX39B. TREX seems to have a dynamic structure involving ATP-dependent remodeling. Interacts with POLDIP3 and ZC3H11A.</text>
</comment>
<dbReference type="InterPro" id="IPR021418">
    <property type="entry name" value="THO_THOC2_C"/>
</dbReference>
<dbReference type="GO" id="GO:0006397">
    <property type="term" value="P:mRNA processing"/>
    <property type="evidence" value="ECO:0007669"/>
    <property type="project" value="InterPro"/>
</dbReference>
<feature type="compositionally biased region" description="Low complexity" evidence="6">
    <location>
        <begin position="1263"/>
        <end position="1277"/>
    </location>
</feature>
<evidence type="ECO:0000259" key="9">
    <source>
        <dbReference type="Pfam" id="PF16134"/>
    </source>
</evidence>
<dbReference type="GO" id="GO:0006406">
    <property type="term" value="P:mRNA export from nucleus"/>
    <property type="evidence" value="ECO:0007669"/>
    <property type="project" value="InterPro"/>
</dbReference>